<proteinExistence type="predicted"/>
<evidence type="ECO:0000313" key="2">
    <source>
        <dbReference type="Proteomes" id="UP001279734"/>
    </source>
</evidence>
<protein>
    <submittedName>
        <fullName evidence="1">Uncharacterized protein</fullName>
    </submittedName>
</protein>
<comment type="caution">
    <text evidence="1">The sequence shown here is derived from an EMBL/GenBank/DDBJ whole genome shotgun (WGS) entry which is preliminary data.</text>
</comment>
<dbReference type="Proteomes" id="UP001279734">
    <property type="component" value="Unassembled WGS sequence"/>
</dbReference>
<dbReference type="EMBL" id="BSYO01000033">
    <property type="protein sequence ID" value="GMH27782.1"/>
    <property type="molecule type" value="Genomic_DNA"/>
</dbReference>
<sequence length="127" mass="14429">MLRYASVGAVSTQRYNSSNQARAASSVVRDSLCNCRIENSDKPRNTSTKHTRRNLYYILERRTYLMEKCDILKTRGTTGSPRSPRTEASEWHSSLAIVAPTEFYALTPTDISWEFCLLSQGLGFRGR</sequence>
<organism evidence="1 2">
    <name type="scientific">Nepenthes gracilis</name>
    <name type="common">Slender pitcher plant</name>
    <dbReference type="NCBI Taxonomy" id="150966"/>
    <lineage>
        <taxon>Eukaryota</taxon>
        <taxon>Viridiplantae</taxon>
        <taxon>Streptophyta</taxon>
        <taxon>Embryophyta</taxon>
        <taxon>Tracheophyta</taxon>
        <taxon>Spermatophyta</taxon>
        <taxon>Magnoliopsida</taxon>
        <taxon>eudicotyledons</taxon>
        <taxon>Gunneridae</taxon>
        <taxon>Pentapetalae</taxon>
        <taxon>Caryophyllales</taxon>
        <taxon>Nepenthaceae</taxon>
        <taxon>Nepenthes</taxon>
    </lineage>
</organism>
<evidence type="ECO:0000313" key="1">
    <source>
        <dbReference type="EMBL" id="GMH27782.1"/>
    </source>
</evidence>
<name>A0AAD3TFP9_NEPGR</name>
<dbReference type="AlphaFoldDB" id="A0AAD3TFP9"/>
<accession>A0AAD3TFP9</accession>
<gene>
    <name evidence="1" type="ORF">Nepgr_029625</name>
</gene>
<reference evidence="1" key="1">
    <citation type="submission" date="2023-05" db="EMBL/GenBank/DDBJ databases">
        <title>Nepenthes gracilis genome sequencing.</title>
        <authorList>
            <person name="Fukushima K."/>
        </authorList>
    </citation>
    <scope>NUCLEOTIDE SEQUENCE</scope>
    <source>
        <strain evidence="1">SING2019-196</strain>
    </source>
</reference>
<keyword evidence="2" id="KW-1185">Reference proteome</keyword>